<protein>
    <submittedName>
        <fullName evidence="2">Uncharacterized protein</fullName>
    </submittedName>
</protein>
<name>A0A142ENX0_9BACT</name>
<keyword evidence="3" id="KW-1185">Reference proteome</keyword>
<evidence type="ECO:0000256" key="1">
    <source>
        <dbReference type="SAM" id="MobiDB-lite"/>
    </source>
</evidence>
<sequence>MKMQKIYKWSAFAAVISFGLYSCSIDEEQVMTVQDEVSELTIERAFAKWDKLDEEAGFPLNSRRKTEYNYFEETDNQLWFVPGDGYVGGPAPGFYPGVGTGKATKMGKISSFINQFATFQNNALVTVGAPVSMFFTNELTALGISNISDNVSSLSADGKGNAIFYQNISNTVTPVSETLSTFLAEVKVIGGTGKFKGAKGTGVVRGNFDPTSGTGSSVTLIDLKLKDKDDDDDEDDDDDDDKKGKGKKGKR</sequence>
<dbReference type="AlphaFoldDB" id="A0A142ENX0"/>
<dbReference type="KEGG" id="alm:AO498_10325"/>
<dbReference type="Proteomes" id="UP000073816">
    <property type="component" value="Chromosome"/>
</dbReference>
<evidence type="ECO:0000313" key="3">
    <source>
        <dbReference type="Proteomes" id="UP000073816"/>
    </source>
</evidence>
<reference evidence="2 3" key="2">
    <citation type="journal article" date="2016" name="Genome Announc.">
        <title>Complete Genome Sequence of Algoriphagus sp. Strain M8-2, Isolated from a Brackish Lake.</title>
        <authorList>
            <person name="Muraguchi Y."/>
            <person name="Kushimoto K."/>
            <person name="Ohtsubo Y."/>
            <person name="Suzuki T."/>
            <person name="Dohra H."/>
            <person name="Kimbara K."/>
            <person name="Shintani M."/>
        </authorList>
    </citation>
    <scope>NUCLEOTIDE SEQUENCE [LARGE SCALE GENOMIC DNA]</scope>
    <source>
        <strain evidence="2 3">M8-2</strain>
    </source>
</reference>
<gene>
    <name evidence="2" type="ORF">AO498_10325</name>
</gene>
<accession>A0A142ENX0</accession>
<feature type="region of interest" description="Disordered" evidence="1">
    <location>
        <begin position="227"/>
        <end position="251"/>
    </location>
</feature>
<reference evidence="3" key="1">
    <citation type="submission" date="2015-09" db="EMBL/GenBank/DDBJ databases">
        <title>Complete sequence of Algoriphagus sp. M8-2.</title>
        <authorList>
            <person name="Shintani M."/>
        </authorList>
    </citation>
    <scope>NUCLEOTIDE SEQUENCE [LARGE SCALE GENOMIC DNA]</scope>
    <source>
        <strain evidence="3">M8-2</strain>
    </source>
</reference>
<dbReference type="PATRIC" id="fig|1727163.4.peg.2158"/>
<organism evidence="2 3">
    <name type="scientific">Algoriphagus sanaruensis</name>
    <dbReference type="NCBI Taxonomy" id="1727163"/>
    <lineage>
        <taxon>Bacteria</taxon>
        <taxon>Pseudomonadati</taxon>
        <taxon>Bacteroidota</taxon>
        <taxon>Cytophagia</taxon>
        <taxon>Cytophagales</taxon>
        <taxon>Cyclobacteriaceae</taxon>
        <taxon>Algoriphagus</taxon>
    </lineage>
</organism>
<evidence type="ECO:0000313" key="2">
    <source>
        <dbReference type="EMBL" id="AMQ56825.1"/>
    </source>
</evidence>
<proteinExistence type="predicted"/>
<dbReference type="EMBL" id="CP012836">
    <property type="protein sequence ID" value="AMQ56825.1"/>
    <property type="molecule type" value="Genomic_DNA"/>
</dbReference>
<feature type="compositionally biased region" description="Acidic residues" evidence="1">
    <location>
        <begin position="229"/>
        <end position="240"/>
    </location>
</feature>
<dbReference type="PROSITE" id="PS51257">
    <property type="entry name" value="PROKAR_LIPOPROTEIN"/>
    <property type="match status" value="1"/>
</dbReference>